<proteinExistence type="predicted"/>
<dbReference type="InterPro" id="IPR003737">
    <property type="entry name" value="GlcNAc_PI_deacetylase-related"/>
</dbReference>
<dbReference type="PANTHER" id="PTHR12993">
    <property type="entry name" value="N-ACETYLGLUCOSAMINYL-PHOSPHATIDYLINOSITOL DE-N-ACETYLASE-RELATED"/>
    <property type="match status" value="1"/>
</dbReference>
<dbReference type="InterPro" id="IPR024078">
    <property type="entry name" value="LmbE-like_dom_sf"/>
</dbReference>
<evidence type="ECO:0000313" key="4">
    <source>
        <dbReference type="EMBL" id="GAA4284095.1"/>
    </source>
</evidence>
<keyword evidence="5" id="KW-1185">Reference proteome</keyword>
<dbReference type="Pfam" id="PF02585">
    <property type="entry name" value="PIG-L"/>
    <property type="match status" value="1"/>
</dbReference>
<feature type="transmembrane region" description="Helical" evidence="3">
    <location>
        <begin position="413"/>
        <end position="430"/>
    </location>
</feature>
<evidence type="ECO:0000256" key="3">
    <source>
        <dbReference type="SAM" id="Phobius"/>
    </source>
</evidence>
<dbReference type="PANTHER" id="PTHR12993:SF26">
    <property type="entry name" value="1D-MYO-INOSITOL 2-ACETAMIDO-2-DEOXY-ALPHA-D-GLUCOPYRANOSIDE DEACETYLASE"/>
    <property type="match status" value="1"/>
</dbReference>
<gene>
    <name evidence="4" type="ORF">GCM10022261_16260</name>
</gene>
<comment type="caution">
    <text evidence="4">The sequence shown here is derived from an EMBL/GenBank/DDBJ whole genome shotgun (WGS) entry which is preliminary data.</text>
</comment>
<evidence type="ECO:0000256" key="2">
    <source>
        <dbReference type="SAM" id="MobiDB-lite"/>
    </source>
</evidence>
<feature type="transmembrane region" description="Helical" evidence="3">
    <location>
        <begin position="352"/>
        <end position="374"/>
    </location>
</feature>
<dbReference type="Proteomes" id="UP001501586">
    <property type="component" value="Unassembled WGS sequence"/>
</dbReference>
<keyword evidence="1" id="KW-0862">Zinc</keyword>
<feature type="transmembrane region" description="Helical" evidence="3">
    <location>
        <begin position="386"/>
        <end position="406"/>
    </location>
</feature>
<accession>A0ABP8EJM6</accession>
<dbReference type="RefSeq" id="WP_236864212.1">
    <property type="nucleotide sequence ID" value="NZ_BAABAZ010000005.1"/>
</dbReference>
<reference evidence="5" key="1">
    <citation type="journal article" date="2019" name="Int. J. Syst. Evol. Microbiol.">
        <title>The Global Catalogue of Microorganisms (GCM) 10K type strain sequencing project: providing services to taxonomists for standard genome sequencing and annotation.</title>
        <authorList>
            <consortium name="The Broad Institute Genomics Platform"/>
            <consortium name="The Broad Institute Genome Sequencing Center for Infectious Disease"/>
            <person name="Wu L."/>
            <person name="Ma J."/>
        </authorList>
    </citation>
    <scope>NUCLEOTIDE SEQUENCE [LARGE SCALE GENOMIC DNA]</scope>
    <source>
        <strain evidence="5">JCM 17458</strain>
    </source>
</reference>
<evidence type="ECO:0008006" key="6">
    <source>
        <dbReference type="Google" id="ProtNLM"/>
    </source>
</evidence>
<feature type="region of interest" description="Disordered" evidence="2">
    <location>
        <begin position="323"/>
        <end position="342"/>
    </location>
</feature>
<protein>
    <recommendedName>
        <fullName evidence="6">N-acetyl-1-D-myo-inositol-2-amino-2-deoxy-alpha-D-glucopyranoside deacetylase</fullName>
    </recommendedName>
</protein>
<organism evidence="4 5">
    <name type="scientific">Brevibacterium daeguense</name>
    <dbReference type="NCBI Taxonomy" id="909936"/>
    <lineage>
        <taxon>Bacteria</taxon>
        <taxon>Bacillati</taxon>
        <taxon>Actinomycetota</taxon>
        <taxon>Actinomycetes</taxon>
        <taxon>Micrococcales</taxon>
        <taxon>Brevibacteriaceae</taxon>
        <taxon>Brevibacterium</taxon>
    </lineage>
</organism>
<evidence type="ECO:0000256" key="1">
    <source>
        <dbReference type="ARBA" id="ARBA00022833"/>
    </source>
</evidence>
<sequence length="498" mass="50543">MTQPPLAPAPQPGPQSIPAAEARVLFVHAHPDDESILTGGTMASLVAAGAQVVLLTATRGEGGEVIGAEYAHLAGDRASLAAHRETELAAAMAVLGVADFRFLGDGPAGGAADGRPSRRFEDSGMEWGPDGHATEPADMPAAALCRVPASEVAAYVASVIADVRPQLVITYADGGGYGHPDHRHVHRATVLAVESVPQPQRPKLLFADTPAEAAAAAFDPQRPGFELTGFAPAEQIPTIAAEAPIAVAQDVTEVYGAKAMAMAAHHTQVTVAGEFFTLSNGIGQHIADVEYYSDPDLQHSGSELAAGTPHGNVLDVVPRPGEAAADAPAASPAGVASRAGARPGRAGGRGGIGAVIHAVLLGLLIGALGSFQHLNATAVDLAGQDVVLPWGATISLALTLAGLWHIATLYRSTRLMVLTAVVISLIGFMLGQPGILPGSDLVVTGSLRSLAWLFGPMIMAAIMAFTLPALKRPAPGTDDSSAGAPRSADGANSGGSGR</sequence>
<keyword evidence="3" id="KW-1133">Transmembrane helix</keyword>
<dbReference type="SUPFAM" id="SSF102588">
    <property type="entry name" value="LmbE-like"/>
    <property type="match status" value="1"/>
</dbReference>
<keyword evidence="3" id="KW-0472">Membrane</keyword>
<evidence type="ECO:0000313" key="5">
    <source>
        <dbReference type="Proteomes" id="UP001501586"/>
    </source>
</evidence>
<keyword evidence="3" id="KW-0812">Transmembrane</keyword>
<dbReference type="EMBL" id="BAABAZ010000005">
    <property type="protein sequence ID" value="GAA4284095.1"/>
    <property type="molecule type" value="Genomic_DNA"/>
</dbReference>
<feature type="region of interest" description="Disordered" evidence="2">
    <location>
        <begin position="474"/>
        <end position="498"/>
    </location>
</feature>
<dbReference type="Gene3D" id="3.40.50.10320">
    <property type="entry name" value="LmbE-like"/>
    <property type="match status" value="1"/>
</dbReference>
<name>A0ABP8EJM6_9MICO</name>
<feature type="transmembrane region" description="Helical" evidence="3">
    <location>
        <begin position="450"/>
        <end position="470"/>
    </location>
</feature>